<protein>
    <recommendedName>
        <fullName evidence="8">Exocyst complex component</fullName>
    </recommendedName>
</protein>
<dbReference type="AlphaFoldDB" id="A0A834TFL7"/>
<sequence>MDKKKKRTVTENGDAGQGEDLVLATLIGNGDDLGPLVRHAFEMGRPEGLLHQLKYVVKKKEAEIEEMCKTHYEDFIVAVDELRGVLVDAEELKSELQSDNFKLQQVGSSILVNLEDLLQSYSIKQNVIEAIKMSKYCIQVLELCVKCNNHISEGQFYPALKTVDLLEKNYLQNIPARALKKVVEKRIPVIKSHIEKKVCSQVNEWLVHLRSSAKTIGQTAITRAELVRQRDEEMLERQRKSEENSWDQAAYNLDVEEGDDDEDSVMKFDLTPIYRACHIHDCLGIREQFREYYYKNRLLQLNSDLELSSAQSFIESYKTYLAQIAGYFMVEDRVLRTAGGLLVADQVETMWETASAKITSVLERQFSLMRSTNHLLLVKDYVTLMISTLRQYGYEVGSLLEVIDNSSDKYHKLLLEECRKQVVDVLSNDSYEQMVIKKQTDYENNVLSYNLQTTDIMPAFPYVAPFSSMVPETCRIVKDYIKGSVDYLSYGIHTSLFDVVRKYLDKFLIDVLNELLLDTINSGNISVSQAMQIAANIAALERACDFFLRHVAQLCGILVRAVLRPQATLTAKVVLKTSRDAAYLALLSLVISKIDEYMGLMEKINWTSEEIKQNGNEYMNEVIFYLDSLMSTSEQMLPSDAMYKVGSEALEHISNSIVAAFLSDSVKRFNETVVMSINNDLKMLEAFADERFHASGLSEIYKDGSFKGCLIESRQLLNLLLSSQPENFMNPVIREKNYYALDYKRVSMICEKFKDSADGIFGSLSNKNTKTSARKKSLDTLKKRLKDYN</sequence>
<dbReference type="Gene3D" id="1.20.58.670">
    <property type="entry name" value="Dsl1p vesicle tethering complex, Tip20p subunit, domain D"/>
    <property type="match status" value="1"/>
</dbReference>
<dbReference type="InterPro" id="IPR042045">
    <property type="entry name" value="EXOC6/Sec15_C_dom1"/>
</dbReference>
<evidence type="ECO:0000256" key="4">
    <source>
        <dbReference type="ARBA" id="ARBA00022483"/>
    </source>
</evidence>
<dbReference type="PIRSF" id="PIRSF025007">
    <property type="entry name" value="Sec15"/>
    <property type="match status" value="1"/>
</dbReference>
<gene>
    <name evidence="11" type="ORF">G2W53_025717</name>
</gene>
<dbReference type="InterPro" id="IPR042044">
    <property type="entry name" value="EXOC6PINT-1/Sec15/Tip20_C_dom2"/>
</dbReference>
<evidence type="ECO:0000259" key="9">
    <source>
        <dbReference type="Pfam" id="PF04091"/>
    </source>
</evidence>
<dbReference type="FunFam" id="1.20.58.670:FF:000002">
    <property type="entry name" value="Exocyst complex component"/>
    <property type="match status" value="1"/>
</dbReference>
<evidence type="ECO:0000259" key="10">
    <source>
        <dbReference type="Pfam" id="PF20651"/>
    </source>
</evidence>
<dbReference type="InterPro" id="IPR007225">
    <property type="entry name" value="EXOC6/Sec15"/>
</dbReference>
<dbReference type="GO" id="GO:0006886">
    <property type="term" value="P:intracellular protein transport"/>
    <property type="evidence" value="ECO:0007669"/>
    <property type="project" value="InterPro"/>
</dbReference>
<proteinExistence type="inferred from homology"/>
<evidence type="ECO:0000313" key="12">
    <source>
        <dbReference type="Proteomes" id="UP000634136"/>
    </source>
</evidence>
<dbReference type="Pfam" id="PF20651">
    <property type="entry name" value="EXOC6_Sec15_N"/>
    <property type="match status" value="1"/>
</dbReference>
<feature type="domain" description="Exocyst complex subunit EXOC6/Sec15 C-terminal" evidence="9">
    <location>
        <begin position="399"/>
        <end position="752"/>
    </location>
</feature>
<dbReference type="PANTHER" id="PTHR12702:SF0">
    <property type="entry name" value="EXOCYST COMPLEX COMPONENT 6"/>
    <property type="match status" value="1"/>
</dbReference>
<dbReference type="Gene3D" id="1.10.357.30">
    <property type="entry name" value="Exocyst complex subunit Sec15 C-terminal domain, N-terminal subdomain"/>
    <property type="match status" value="1"/>
</dbReference>
<dbReference type="GO" id="GO:0016020">
    <property type="term" value="C:membrane"/>
    <property type="evidence" value="ECO:0007669"/>
    <property type="project" value="TreeGrafter"/>
</dbReference>
<comment type="caution">
    <text evidence="11">The sequence shown here is derived from an EMBL/GenBank/DDBJ whole genome shotgun (WGS) entry which is preliminary data.</text>
</comment>
<reference evidence="11" key="1">
    <citation type="submission" date="2020-09" db="EMBL/GenBank/DDBJ databases">
        <title>Genome-Enabled Discovery of Anthraquinone Biosynthesis in Senna tora.</title>
        <authorList>
            <person name="Kang S.-H."/>
            <person name="Pandey R.P."/>
            <person name="Lee C.-M."/>
            <person name="Sim J.-S."/>
            <person name="Jeong J.-T."/>
            <person name="Choi B.-S."/>
            <person name="Jung M."/>
            <person name="Ginzburg D."/>
            <person name="Zhao K."/>
            <person name="Won S.Y."/>
            <person name="Oh T.-J."/>
            <person name="Yu Y."/>
            <person name="Kim N.-H."/>
            <person name="Lee O.R."/>
            <person name="Lee T.-H."/>
            <person name="Bashyal P."/>
            <person name="Kim T.-S."/>
            <person name="Lee W.-H."/>
            <person name="Kawkins C."/>
            <person name="Kim C.-K."/>
            <person name="Kim J.S."/>
            <person name="Ahn B.O."/>
            <person name="Rhee S.Y."/>
            <person name="Sohng J.K."/>
        </authorList>
    </citation>
    <scope>NUCLEOTIDE SEQUENCE</scope>
    <source>
        <tissue evidence="11">Leaf</tissue>
    </source>
</reference>
<keyword evidence="5" id="KW-0963">Cytoplasm</keyword>
<comment type="subcellular location">
    <subcellularLocation>
        <location evidence="1">Cytoplasm</location>
        <location evidence="1">Cytosol</location>
    </subcellularLocation>
</comment>
<keyword evidence="4 8" id="KW-0268">Exocytosis</keyword>
<organism evidence="11 12">
    <name type="scientific">Senna tora</name>
    <dbReference type="NCBI Taxonomy" id="362788"/>
    <lineage>
        <taxon>Eukaryota</taxon>
        <taxon>Viridiplantae</taxon>
        <taxon>Streptophyta</taxon>
        <taxon>Embryophyta</taxon>
        <taxon>Tracheophyta</taxon>
        <taxon>Spermatophyta</taxon>
        <taxon>Magnoliopsida</taxon>
        <taxon>eudicotyledons</taxon>
        <taxon>Gunneridae</taxon>
        <taxon>Pentapetalae</taxon>
        <taxon>rosids</taxon>
        <taxon>fabids</taxon>
        <taxon>Fabales</taxon>
        <taxon>Fabaceae</taxon>
        <taxon>Caesalpinioideae</taxon>
        <taxon>Cassia clade</taxon>
        <taxon>Senna</taxon>
    </lineage>
</organism>
<feature type="domain" description="Exocyst complex component EXOC6/Sec15 N-terminal" evidence="10">
    <location>
        <begin position="52"/>
        <end position="221"/>
    </location>
</feature>
<dbReference type="Proteomes" id="UP000634136">
    <property type="component" value="Unassembled WGS sequence"/>
</dbReference>
<dbReference type="Pfam" id="PF04091">
    <property type="entry name" value="Sec15_C"/>
    <property type="match status" value="1"/>
</dbReference>
<dbReference type="PANTHER" id="PTHR12702">
    <property type="entry name" value="SEC15"/>
    <property type="match status" value="1"/>
</dbReference>
<dbReference type="EMBL" id="JAAIUW010000008">
    <property type="protein sequence ID" value="KAF7820262.1"/>
    <property type="molecule type" value="Genomic_DNA"/>
</dbReference>
<accession>A0A834TFL7</accession>
<dbReference type="InterPro" id="IPR048359">
    <property type="entry name" value="EXOC6_Sec15_N"/>
</dbReference>
<comment type="similarity">
    <text evidence="2 8">Belongs to the SEC15 family.</text>
</comment>
<dbReference type="GO" id="GO:0000145">
    <property type="term" value="C:exocyst"/>
    <property type="evidence" value="ECO:0007669"/>
    <property type="project" value="UniProtKB-UniRule"/>
</dbReference>
<dbReference type="GO" id="GO:0009846">
    <property type="term" value="P:pollen germination"/>
    <property type="evidence" value="ECO:0007669"/>
    <property type="project" value="UniProtKB-ARBA"/>
</dbReference>
<keyword evidence="12" id="KW-1185">Reference proteome</keyword>
<comment type="function">
    <text evidence="7">Component of the exocyst complex involved in the docking of exocytic vesicles with fusion sites on the plasma membrane during regulated or polarized secretion. Involved in polarized cell growth and organ morphogenesis. During cytokinesis, involved in cell plate initiation, cell plate maturation and formation of new primary cell wall.</text>
</comment>
<evidence type="ECO:0000256" key="2">
    <source>
        <dbReference type="ARBA" id="ARBA00007944"/>
    </source>
</evidence>
<dbReference type="OrthoDB" id="10267033at2759"/>
<evidence type="ECO:0000256" key="6">
    <source>
        <dbReference type="ARBA" id="ARBA00023054"/>
    </source>
</evidence>
<keyword evidence="6" id="KW-0175">Coiled coil</keyword>
<evidence type="ECO:0000256" key="1">
    <source>
        <dbReference type="ARBA" id="ARBA00004514"/>
    </source>
</evidence>
<dbReference type="GO" id="GO:0009860">
    <property type="term" value="P:pollen tube growth"/>
    <property type="evidence" value="ECO:0007669"/>
    <property type="project" value="UniProtKB-ARBA"/>
</dbReference>
<dbReference type="InterPro" id="IPR046361">
    <property type="entry name" value="EXOC6/Sec15_C"/>
</dbReference>
<dbReference type="GO" id="GO:0060321">
    <property type="term" value="P:acceptance of pollen"/>
    <property type="evidence" value="ECO:0007669"/>
    <property type="project" value="UniProtKB-ARBA"/>
</dbReference>
<dbReference type="GO" id="GO:0005829">
    <property type="term" value="C:cytosol"/>
    <property type="evidence" value="ECO:0007669"/>
    <property type="project" value="UniProtKB-SubCell"/>
</dbReference>
<evidence type="ECO:0000256" key="8">
    <source>
        <dbReference type="PIRNR" id="PIRNR025007"/>
    </source>
</evidence>
<dbReference type="GO" id="GO:0090522">
    <property type="term" value="P:vesicle tethering involved in exocytosis"/>
    <property type="evidence" value="ECO:0007669"/>
    <property type="project" value="UniProtKB-UniRule"/>
</dbReference>
<evidence type="ECO:0000256" key="5">
    <source>
        <dbReference type="ARBA" id="ARBA00022490"/>
    </source>
</evidence>
<evidence type="ECO:0000256" key="3">
    <source>
        <dbReference type="ARBA" id="ARBA00022448"/>
    </source>
</evidence>
<dbReference type="GO" id="GO:0006893">
    <property type="term" value="P:Golgi to plasma membrane transport"/>
    <property type="evidence" value="ECO:0007669"/>
    <property type="project" value="TreeGrafter"/>
</dbReference>
<dbReference type="FunFam" id="1.10.357.30:FF:000002">
    <property type="entry name" value="Exocyst complex component"/>
    <property type="match status" value="1"/>
</dbReference>
<evidence type="ECO:0000256" key="7">
    <source>
        <dbReference type="ARBA" id="ARBA00053307"/>
    </source>
</evidence>
<name>A0A834TFL7_9FABA</name>
<evidence type="ECO:0000313" key="11">
    <source>
        <dbReference type="EMBL" id="KAF7820262.1"/>
    </source>
</evidence>
<keyword evidence="3 8" id="KW-0813">Transport</keyword>